<dbReference type="Proteomes" id="UP000734854">
    <property type="component" value="Unassembled WGS sequence"/>
</dbReference>
<accession>A0A8J5C5G3</accession>
<keyword evidence="2" id="KW-1185">Reference proteome</keyword>
<evidence type="ECO:0000313" key="1">
    <source>
        <dbReference type="EMBL" id="KAG6473260.1"/>
    </source>
</evidence>
<proteinExistence type="predicted"/>
<organism evidence="1 2">
    <name type="scientific">Zingiber officinale</name>
    <name type="common">Ginger</name>
    <name type="synonym">Amomum zingiber</name>
    <dbReference type="NCBI Taxonomy" id="94328"/>
    <lineage>
        <taxon>Eukaryota</taxon>
        <taxon>Viridiplantae</taxon>
        <taxon>Streptophyta</taxon>
        <taxon>Embryophyta</taxon>
        <taxon>Tracheophyta</taxon>
        <taxon>Spermatophyta</taxon>
        <taxon>Magnoliopsida</taxon>
        <taxon>Liliopsida</taxon>
        <taxon>Zingiberales</taxon>
        <taxon>Zingiberaceae</taxon>
        <taxon>Zingiber</taxon>
    </lineage>
</organism>
<name>A0A8J5C5G3_ZINOF</name>
<dbReference type="EMBL" id="JACMSC010000019">
    <property type="protein sequence ID" value="KAG6473260.1"/>
    <property type="molecule type" value="Genomic_DNA"/>
</dbReference>
<reference evidence="1 2" key="1">
    <citation type="submission" date="2020-08" db="EMBL/GenBank/DDBJ databases">
        <title>Plant Genome Project.</title>
        <authorList>
            <person name="Zhang R.-G."/>
        </authorList>
    </citation>
    <scope>NUCLEOTIDE SEQUENCE [LARGE SCALE GENOMIC DNA]</scope>
    <source>
        <tissue evidence="1">Rhizome</tissue>
    </source>
</reference>
<protein>
    <submittedName>
        <fullName evidence="1">Uncharacterized protein</fullName>
    </submittedName>
</protein>
<gene>
    <name evidence="1" type="ORF">ZIOFF_067173</name>
</gene>
<dbReference type="AlphaFoldDB" id="A0A8J5C5G3"/>
<evidence type="ECO:0000313" key="2">
    <source>
        <dbReference type="Proteomes" id="UP000734854"/>
    </source>
</evidence>
<sequence>MEGQMIFPLLKQGKEKIFKEYRGECKPTEKGGMYYDFQRNTRSVKSTIVHFQASEFVPFLGLELMAPFFYNLMVLLK</sequence>
<comment type="caution">
    <text evidence="1">The sequence shown here is derived from an EMBL/GenBank/DDBJ whole genome shotgun (WGS) entry which is preliminary data.</text>
</comment>